<gene>
    <name evidence="1" type="ORF">LCGC14_3013780</name>
</gene>
<dbReference type="EMBL" id="LAZR01062445">
    <property type="protein sequence ID" value="KKK61493.1"/>
    <property type="molecule type" value="Genomic_DNA"/>
</dbReference>
<dbReference type="Pfam" id="PF13578">
    <property type="entry name" value="Methyltransf_24"/>
    <property type="match status" value="1"/>
</dbReference>
<dbReference type="Gene3D" id="3.40.50.150">
    <property type="entry name" value="Vaccinia Virus protein VP39"/>
    <property type="match status" value="1"/>
</dbReference>
<dbReference type="SUPFAM" id="SSF53335">
    <property type="entry name" value="S-adenosyl-L-methionine-dependent methyltransferases"/>
    <property type="match status" value="1"/>
</dbReference>
<dbReference type="AlphaFoldDB" id="A0A0F8WXX0"/>
<dbReference type="InterPro" id="IPR029063">
    <property type="entry name" value="SAM-dependent_MTases_sf"/>
</dbReference>
<organism evidence="1">
    <name type="scientific">marine sediment metagenome</name>
    <dbReference type="NCBI Taxonomy" id="412755"/>
    <lineage>
        <taxon>unclassified sequences</taxon>
        <taxon>metagenomes</taxon>
        <taxon>ecological metagenomes</taxon>
    </lineage>
</organism>
<name>A0A0F8WXX0_9ZZZZ</name>
<evidence type="ECO:0008006" key="2">
    <source>
        <dbReference type="Google" id="ProtNLM"/>
    </source>
</evidence>
<proteinExistence type="predicted"/>
<accession>A0A0F8WXX0</accession>
<evidence type="ECO:0000313" key="1">
    <source>
        <dbReference type="EMBL" id="KKK61493.1"/>
    </source>
</evidence>
<reference evidence="1" key="1">
    <citation type="journal article" date="2015" name="Nature">
        <title>Complex archaea that bridge the gap between prokaryotes and eukaryotes.</title>
        <authorList>
            <person name="Spang A."/>
            <person name="Saw J.H."/>
            <person name="Jorgensen S.L."/>
            <person name="Zaremba-Niedzwiedzka K."/>
            <person name="Martijn J."/>
            <person name="Lind A.E."/>
            <person name="van Eijk R."/>
            <person name="Schleper C."/>
            <person name="Guy L."/>
            <person name="Ettema T.J."/>
        </authorList>
    </citation>
    <scope>NUCLEOTIDE SEQUENCE</scope>
</reference>
<comment type="caution">
    <text evidence="1">The sequence shown here is derived from an EMBL/GenBank/DDBJ whole genome shotgun (WGS) entry which is preliminary data.</text>
</comment>
<sequence>MSCPAHALAVSRRFLVAEDVNLIRELVRRLRKQEPRRVLQVVDIGAGSGTTALSVFAEASDRVLVRTIDHDAQALAYSKLAVSNIGRLRDWRGFVGDSARSIFERGGQDIDLLLVDAEHTYKAVLADLAAWLPLLRDSGFVWVHDYGDSLQALGVRTSPGVKRAVNELVRKRELSVVKIAGLGWAGRRYVEQEERVDADLGPGRKRTTR</sequence>
<protein>
    <recommendedName>
        <fullName evidence="2">Methyltransferase domain-containing protein</fullName>
    </recommendedName>
</protein>